<dbReference type="PANTHER" id="PTHR30024:SF47">
    <property type="entry name" value="TAURINE-BINDING PERIPLASMIC PROTEIN"/>
    <property type="match status" value="1"/>
</dbReference>
<dbReference type="RefSeq" id="WP_085123612.1">
    <property type="nucleotide sequence ID" value="NZ_FWZX01000012.1"/>
</dbReference>
<sequence>MSKHPSKQPPLVSRRKALVLAGAAGLALAARPRLSAAAQPKIRIGLATRTWWPSVIAETAVARGLFEKAGVAADLTIYRSGGEAVEALAAGATDMITGLVSQMATGRTRGVAAKIVALGVDRNTGWKLLLPADSPIKDVAELAGKKVGITAAGSLTDFMALWTRARYKIDFSSVPVGGGGLVPNLLARNIDAAVVYSPLSFEMLQAGQARELVDYATAIPTNLTVGWATTDKLIAEQKDLVRNTLEALYGSVDYMRGNRSQAIDIIARVNSIEQPIATQEYEETFLKLSTDGVFTMEQVKVALDLARVGGFTNLAPAEDIVTTDFIPVTAAA</sequence>
<feature type="chain" id="PRO_5011003126" evidence="4">
    <location>
        <begin position="30"/>
        <end position="332"/>
    </location>
</feature>
<feature type="signal peptide" evidence="4">
    <location>
        <begin position="1"/>
        <end position="29"/>
    </location>
</feature>
<accession>A0A1Y6C4V5</accession>
<dbReference type="GO" id="GO:0042597">
    <property type="term" value="C:periplasmic space"/>
    <property type="evidence" value="ECO:0007669"/>
    <property type="project" value="UniProtKB-SubCell"/>
</dbReference>
<evidence type="ECO:0000256" key="1">
    <source>
        <dbReference type="ARBA" id="ARBA00004418"/>
    </source>
</evidence>
<dbReference type="EMBL" id="FWZX01000012">
    <property type="protein sequence ID" value="SMF36382.1"/>
    <property type="molecule type" value="Genomic_DNA"/>
</dbReference>
<dbReference type="STRING" id="560819.SAMN05428998_11279"/>
<keyword evidence="7" id="KW-1185">Reference proteome</keyword>
<dbReference type="PROSITE" id="PS51318">
    <property type="entry name" value="TAT"/>
    <property type="match status" value="1"/>
</dbReference>
<evidence type="ECO:0000256" key="4">
    <source>
        <dbReference type="SAM" id="SignalP"/>
    </source>
</evidence>
<organism evidence="6 7">
    <name type="scientific">Tistlia consotensis USBA 355</name>
    <dbReference type="NCBI Taxonomy" id="560819"/>
    <lineage>
        <taxon>Bacteria</taxon>
        <taxon>Pseudomonadati</taxon>
        <taxon>Pseudomonadota</taxon>
        <taxon>Alphaproteobacteria</taxon>
        <taxon>Rhodospirillales</taxon>
        <taxon>Rhodovibrionaceae</taxon>
        <taxon>Tistlia</taxon>
    </lineage>
</organism>
<dbReference type="Proteomes" id="UP000192917">
    <property type="component" value="Unassembled WGS sequence"/>
</dbReference>
<feature type="domain" description="SsuA/THI5-like" evidence="5">
    <location>
        <begin position="59"/>
        <end position="258"/>
    </location>
</feature>
<dbReference type="InterPro" id="IPR006311">
    <property type="entry name" value="TAT_signal"/>
</dbReference>
<gene>
    <name evidence="6" type="ORF">SAMN05428998_11279</name>
</gene>
<dbReference type="PANTHER" id="PTHR30024">
    <property type="entry name" value="ALIPHATIC SULFONATES-BINDING PROTEIN-RELATED"/>
    <property type="match status" value="1"/>
</dbReference>
<evidence type="ECO:0000256" key="3">
    <source>
        <dbReference type="ARBA" id="ARBA00022729"/>
    </source>
</evidence>
<protein>
    <submittedName>
        <fullName evidence="6">NitT/TauT family transport system substrate-binding protein</fullName>
    </submittedName>
</protein>
<dbReference type="SUPFAM" id="SSF53850">
    <property type="entry name" value="Periplasmic binding protein-like II"/>
    <property type="match status" value="1"/>
</dbReference>
<reference evidence="6 7" key="1">
    <citation type="submission" date="2017-04" db="EMBL/GenBank/DDBJ databases">
        <authorList>
            <person name="Afonso C.L."/>
            <person name="Miller P.J."/>
            <person name="Scott M.A."/>
            <person name="Spackman E."/>
            <person name="Goraichik I."/>
            <person name="Dimitrov K.M."/>
            <person name="Suarez D.L."/>
            <person name="Swayne D.E."/>
        </authorList>
    </citation>
    <scope>NUCLEOTIDE SEQUENCE [LARGE SCALE GENOMIC DNA]</scope>
    <source>
        <strain evidence="6 7">USBA 355</strain>
    </source>
</reference>
<keyword evidence="3 4" id="KW-0732">Signal</keyword>
<dbReference type="AlphaFoldDB" id="A0A1Y6C4V5"/>
<evidence type="ECO:0000313" key="6">
    <source>
        <dbReference type="EMBL" id="SMF36382.1"/>
    </source>
</evidence>
<evidence type="ECO:0000259" key="5">
    <source>
        <dbReference type="Pfam" id="PF09084"/>
    </source>
</evidence>
<comment type="similarity">
    <text evidence="2">Belongs to the bacterial solute-binding protein SsuA/TauA family.</text>
</comment>
<dbReference type="Gene3D" id="3.40.190.10">
    <property type="entry name" value="Periplasmic binding protein-like II"/>
    <property type="match status" value="2"/>
</dbReference>
<name>A0A1Y6C4V5_9PROT</name>
<comment type="subcellular location">
    <subcellularLocation>
        <location evidence="1">Periplasm</location>
    </subcellularLocation>
</comment>
<evidence type="ECO:0000256" key="2">
    <source>
        <dbReference type="ARBA" id="ARBA00010742"/>
    </source>
</evidence>
<dbReference type="Pfam" id="PF09084">
    <property type="entry name" value="NMT1"/>
    <property type="match status" value="1"/>
</dbReference>
<dbReference type="InterPro" id="IPR015168">
    <property type="entry name" value="SsuA/THI5"/>
</dbReference>
<evidence type="ECO:0000313" key="7">
    <source>
        <dbReference type="Proteomes" id="UP000192917"/>
    </source>
</evidence>
<proteinExistence type="inferred from homology"/>